<dbReference type="Pfam" id="PF05420">
    <property type="entry name" value="BCSC_C"/>
    <property type="match status" value="1"/>
</dbReference>
<comment type="function">
    <text evidence="1">Required for maximal bacterial cellulose synthesis.</text>
</comment>
<name>A0A318EFF2_9GAMM</name>
<dbReference type="PANTHER" id="PTHR45586">
    <property type="entry name" value="TPR REPEAT-CONTAINING PROTEIN PA4667"/>
    <property type="match status" value="1"/>
</dbReference>
<evidence type="ECO:0000256" key="2">
    <source>
        <dbReference type="ARBA" id="ARBA00005186"/>
    </source>
</evidence>
<organism evidence="9 10">
    <name type="scientific">Sinimarinibacterium flocculans</name>
    <dbReference type="NCBI Taxonomy" id="985250"/>
    <lineage>
        <taxon>Bacteria</taxon>
        <taxon>Pseudomonadati</taxon>
        <taxon>Pseudomonadota</taxon>
        <taxon>Gammaproteobacteria</taxon>
        <taxon>Nevskiales</taxon>
        <taxon>Nevskiaceae</taxon>
        <taxon>Sinimarinibacterium</taxon>
    </lineage>
</organism>
<protein>
    <submittedName>
        <fullName evidence="9">Tetratricopeptide repeat protein</fullName>
    </submittedName>
</protein>
<comment type="caution">
    <text evidence="9">The sequence shown here is derived from an EMBL/GenBank/DDBJ whole genome shotgun (WGS) entry which is preliminary data.</text>
</comment>
<proteinExistence type="predicted"/>
<dbReference type="EMBL" id="QICN01000003">
    <property type="protein sequence ID" value="PXV69469.1"/>
    <property type="molecule type" value="Genomic_DNA"/>
</dbReference>
<evidence type="ECO:0000256" key="1">
    <source>
        <dbReference type="ARBA" id="ARBA00003476"/>
    </source>
</evidence>
<dbReference type="PANTHER" id="PTHR45586:SF1">
    <property type="entry name" value="LIPOPOLYSACCHARIDE ASSEMBLY PROTEIN B"/>
    <property type="match status" value="1"/>
</dbReference>
<dbReference type="InterPro" id="IPR051012">
    <property type="entry name" value="CellSynth/LPSAsmb/PSIAsmb"/>
</dbReference>
<dbReference type="Proteomes" id="UP000248330">
    <property type="component" value="Unassembled WGS sequence"/>
</dbReference>
<dbReference type="InterPro" id="IPR011990">
    <property type="entry name" value="TPR-like_helical_dom_sf"/>
</dbReference>
<feature type="domain" description="Cellulose synthase operon C C-terminal" evidence="8">
    <location>
        <begin position="797"/>
        <end position="1137"/>
    </location>
</feature>
<keyword evidence="6" id="KW-0135">Cellulose biosynthesis</keyword>
<evidence type="ECO:0000256" key="4">
    <source>
        <dbReference type="ARBA" id="ARBA00022737"/>
    </source>
</evidence>
<keyword evidence="5 7" id="KW-0802">TPR repeat</keyword>
<dbReference type="GO" id="GO:0019867">
    <property type="term" value="C:outer membrane"/>
    <property type="evidence" value="ECO:0007669"/>
    <property type="project" value="InterPro"/>
</dbReference>
<evidence type="ECO:0000313" key="10">
    <source>
        <dbReference type="Proteomes" id="UP000248330"/>
    </source>
</evidence>
<gene>
    <name evidence="9" type="ORF">C8D93_10342</name>
</gene>
<keyword evidence="4" id="KW-0677">Repeat</keyword>
<dbReference type="PROSITE" id="PS50005">
    <property type="entry name" value="TPR"/>
    <property type="match status" value="1"/>
</dbReference>
<keyword evidence="10" id="KW-1185">Reference proteome</keyword>
<evidence type="ECO:0000256" key="3">
    <source>
        <dbReference type="ARBA" id="ARBA00022729"/>
    </source>
</evidence>
<dbReference type="RefSeq" id="WP_110264412.1">
    <property type="nucleotide sequence ID" value="NZ_CAKZQT010000021.1"/>
</dbReference>
<dbReference type="UniPathway" id="UPA00694"/>
<keyword evidence="3" id="KW-0732">Signal</keyword>
<reference evidence="9 10" key="1">
    <citation type="submission" date="2018-04" db="EMBL/GenBank/DDBJ databases">
        <title>Genomic Encyclopedia of Type Strains, Phase IV (KMG-IV): sequencing the most valuable type-strain genomes for metagenomic binning, comparative biology and taxonomic classification.</title>
        <authorList>
            <person name="Goeker M."/>
        </authorList>
    </citation>
    <scope>NUCLEOTIDE SEQUENCE [LARGE SCALE GENOMIC DNA]</scope>
    <source>
        <strain evidence="9 10">DSM 104150</strain>
    </source>
</reference>
<dbReference type="OrthoDB" id="174989at2"/>
<dbReference type="SUPFAM" id="SSF48452">
    <property type="entry name" value="TPR-like"/>
    <property type="match status" value="2"/>
</dbReference>
<dbReference type="InterPro" id="IPR019734">
    <property type="entry name" value="TPR_rpt"/>
</dbReference>
<dbReference type="GO" id="GO:0030244">
    <property type="term" value="P:cellulose biosynthetic process"/>
    <property type="evidence" value="ECO:0007669"/>
    <property type="project" value="UniProtKB-KW"/>
</dbReference>
<dbReference type="InterPro" id="IPR008410">
    <property type="entry name" value="BCSC_C"/>
</dbReference>
<feature type="repeat" description="TPR" evidence="7">
    <location>
        <begin position="364"/>
        <end position="397"/>
    </location>
</feature>
<evidence type="ECO:0000256" key="5">
    <source>
        <dbReference type="ARBA" id="ARBA00022803"/>
    </source>
</evidence>
<dbReference type="Gene3D" id="1.25.40.10">
    <property type="entry name" value="Tetratricopeptide repeat domain"/>
    <property type="match status" value="3"/>
</dbReference>
<evidence type="ECO:0000256" key="6">
    <source>
        <dbReference type="ARBA" id="ARBA00022916"/>
    </source>
</evidence>
<comment type="pathway">
    <text evidence="2">Glycan metabolism; bacterial cellulose biosynthesis.</text>
</comment>
<dbReference type="Pfam" id="PF13432">
    <property type="entry name" value="TPR_16"/>
    <property type="match status" value="2"/>
</dbReference>
<accession>A0A318EFF2</accession>
<dbReference type="Pfam" id="PF14559">
    <property type="entry name" value="TPR_19"/>
    <property type="match status" value="1"/>
</dbReference>
<evidence type="ECO:0000259" key="8">
    <source>
        <dbReference type="Pfam" id="PF05420"/>
    </source>
</evidence>
<sequence>MNGSFVVTALCTALGITALGMAGMAEGRASEPPAEHRLDGAERDLWRSAWTWEARGRGDLARAALEKLLRARPRDVELMLDIALIELRANRVDAAREMRARMQRVAPGHRALDELDTAIRVLGRERIRLASIRRLQELSRHEEALTELRSLFPDGPPRHTLGLEYWRIVADMPDGWAAARDGFAALADAHPTDPRYELALAEHLTAQASTRPQGLRRLLALDAREDLRRDALVAAWRRALQRADADEVTPQMLQQYAALVPDDPEARAWAQAGRLPRRTVTAASPVPDDPALVRGRSLLEQGATDHALAYFERAAGRDASSVDAARGRVQALIALGRADEAVSVADALRAADPATRRARAGLRAEALAARARARLDRGERSLALRDFETALALQPDDPWLRYDLAREYAALGVPEEGEALMREALGKGADSVDARFALALYLENIDRERELIDVLAAVPSARRTDGMRALEARARLRVARETAAREAAEGRIDAARRTLAAAEALATDAAAVESLARSWIDLGDVPRARGLVEERLARQSDDPALQLARLRVLEASADEDAYADALRTLQERADWSEDEARELDARAHALDLQRIAALRRSGDAAAALVLADERLARTADATAQEALLRERAAALALLGRPDLAASAYATLIERAPDDPALYLDRADALAAAGQAQAARAAVRAALARTRDEDVDLRLSVARRLRASGDREEAAALLAVLRTQAPHDAGVLEESGWLSRAAGDDAAAQRYFAAAQRQAPDKPALAEALEAIDARRQGWISAGVDIESKPGAPGISDVLTLQVPVEWRWPQAGGGHWFGQIDRVHLDVGRLPADYDEAALYGTVQARGPEALDGFADGYTPRAQGTALGIGYENARVRVDIGSTPIGFDEEDVVGGLRVFARSGAIDWTFDVSRRPVTSSLVSYAGARDPASDRIWGGVRRNGVSGRAAYYGARHSASLTLDAARFDGREVPDNEYFGARAAYDWRVFDRSGDRLFVGVSASYWNYRRNQRFYTYGHGGYYSPQSYLNVALPLQWLGARGRWTYELFASISHSDSDERSVPFYPTDPALQAQALTSPLPAGFDTPVYEGGGGSGTGHSLRAALEYRLAPLWALGARAALDRSDYYEPDFFALYLRRVFSEPGGVLREPPRPPRRYGDY</sequence>
<evidence type="ECO:0000313" key="9">
    <source>
        <dbReference type="EMBL" id="PXV69469.1"/>
    </source>
</evidence>
<dbReference type="SMART" id="SM00028">
    <property type="entry name" value="TPR"/>
    <property type="match status" value="4"/>
</dbReference>
<evidence type="ECO:0000256" key="7">
    <source>
        <dbReference type="PROSITE-ProRule" id="PRU00339"/>
    </source>
</evidence>
<dbReference type="AlphaFoldDB" id="A0A318EFF2"/>